<dbReference type="InterPro" id="IPR044878">
    <property type="entry name" value="UbiA_sf"/>
</dbReference>
<proteinExistence type="inferred from homology"/>
<evidence type="ECO:0000256" key="1">
    <source>
        <dbReference type="ARBA" id="ARBA00004141"/>
    </source>
</evidence>
<reference evidence="8 9" key="1">
    <citation type="journal article" date="2023" name="Commun. Biol.">
        <title>Genome analysis of Parmales, the sister group of diatoms, reveals the evolutionary specialization of diatoms from phago-mixotrophs to photoautotrophs.</title>
        <authorList>
            <person name="Ban H."/>
            <person name="Sato S."/>
            <person name="Yoshikawa S."/>
            <person name="Yamada K."/>
            <person name="Nakamura Y."/>
            <person name="Ichinomiya M."/>
            <person name="Sato N."/>
            <person name="Blanc-Mathieu R."/>
            <person name="Endo H."/>
            <person name="Kuwata A."/>
            <person name="Ogata H."/>
        </authorList>
    </citation>
    <scope>NUCLEOTIDE SEQUENCE [LARGE SCALE GENOMIC DNA]</scope>
</reference>
<keyword evidence="4 7" id="KW-0812">Transmembrane</keyword>
<evidence type="ECO:0000313" key="8">
    <source>
        <dbReference type="EMBL" id="GMI23208.1"/>
    </source>
</evidence>
<dbReference type="Gene3D" id="1.10.357.140">
    <property type="entry name" value="UbiA prenyltransferase"/>
    <property type="match status" value="1"/>
</dbReference>
<keyword evidence="9" id="KW-1185">Reference proteome</keyword>
<comment type="similarity">
    <text evidence="2">Belongs to the UbiA prenyltransferase family.</text>
</comment>
<dbReference type="EMBL" id="BRYB01001324">
    <property type="protein sequence ID" value="GMI23208.1"/>
    <property type="molecule type" value="Genomic_DNA"/>
</dbReference>
<evidence type="ECO:0000256" key="5">
    <source>
        <dbReference type="ARBA" id="ARBA00022989"/>
    </source>
</evidence>
<evidence type="ECO:0000256" key="2">
    <source>
        <dbReference type="ARBA" id="ARBA00005985"/>
    </source>
</evidence>
<evidence type="ECO:0000313" key="9">
    <source>
        <dbReference type="Proteomes" id="UP001165060"/>
    </source>
</evidence>
<comment type="caution">
    <text evidence="8">The sequence shown here is derived from an EMBL/GenBank/DDBJ whole genome shotgun (WGS) entry which is preliminary data.</text>
</comment>
<keyword evidence="5 7" id="KW-1133">Transmembrane helix</keyword>
<dbReference type="PANTHER" id="PTHR43009:SF7">
    <property type="entry name" value="HOMOGENTISATE GERANYLGERANYLTRANSFERASE, CHLOROPLASTIC"/>
    <property type="match status" value="1"/>
</dbReference>
<accession>A0ABQ6MBF2</accession>
<feature type="transmembrane region" description="Helical" evidence="7">
    <location>
        <begin position="6"/>
        <end position="26"/>
    </location>
</feature>
<feature type="transmembrane region" description="Helical" evidence="7">
    <location>
        <begin position="174"/>
        <end position="195"/>
    </location>
</feature>
<dbReference type="Pfam" id="PF01040">
    <property type="entry name" value="UbiA"/>
    <property type="match status" value="1"/>
</dbReference>
<dbReference type="Proteomes" id="UP001165060">
    <property type="component" value="Unassembled WGS sequence"/>
</dbReference>
<evidence type="ECO:0000256" key="7">
    <source>
        <dbReference type="SAM" id="Phobius"/>
    </source>
</evidence>
<name>A0ABQ6MBF2_9STRA</name>
<organism evidence="8 9">
    <name type="scientific">Tetraparma gracilis</name>
    <dbReference type="NCBI Taxonomy" id="2962635"/>
    <lineage>
        <taxon>Eukaryota</taxon>
        <taxon>Sar</taxon>
        <taxon>Stramenopiles</taxon>
        <taxon>Ochrophyta</taxon>
        <taxon>Bolidophyceae</taxon>
        <taxon>Parmales</taxon>
        <taxon>Triparmaceae</taxon>
        <taxon>Tetraparma</taxon>
    </lineage>
</organism>
<evidence type="ECO:0000256" key="3">
    <source>
        <dbReference type="ARBA" id="ARBA00022679"/>
    </source>
</evidence>
<keyword evidence="6 7" id="KW-0472">Membrane</keyword>
<protein>
    <submittedName>
        <fullName evidence="8">Uncharacterized protein</fullName>
    </submittedName>
</protein>
<gene>
    <name evidence="8" type="ORF">TeGR_g7027</name>
</gene>
<comment type="subcellular location">
    <subcellularLocation>
        <location evidence="1">Membrane</location>
        <topology evidence="1">Multi-pass membrane protein</topology>
    </subcellularLocation>
</comment>
<keyword evidence="3" id="KW-0808">Transferase</keyword>
<dbReference type="InterPro" id="IPR000537">
    <property type="entry name" value="UbiA_prenyltransferase"/>
</dbReference>
<evidence type="ECO:0000256" key="4">
    <source>
        <dbReference type="ARBA" id="ARBA00022692"/>
    </source>
</evidence>
<sequence length="311" mass="32975">MWQFTRPHTLIGSLLAIPSLYLHVLFSSSRAVTCRSALCALAALVPSVFANVYITTLNQITDVEIDRVNKPLLPLPANLLRRDHAALACGLSLLLAVLLSLPSLSPLSSPPALLAVLSSVLLGTLYSLPPFRLKRFPLVAALFISLVRGAVVTVGFYAHALWSVTGGLELGGGQVAGVALLTLFYTSFGIVIALMKDVPDTAGDSGVGNYETYAIRRGRGPVFSGSTLFLTTSIALFAAGFGAAAARDAARGAVGAAARRGACCAVGFASRGWILREVREVDSADSGGVYDFYMKLWKVFYVSYLVVPFAW</sequence>
<dbReference type="PANTHER" id="PTHR43009">
    <property type="entry name" value="HOMOGENTISATE SOLANESYLTRANSFERASE, CHLOROPLASTIC"/>
    <property type="match status" value="1"/>
</dbReference>
<feature type="transmembrane region" description="Helical" evidence="7">
    <location>
        <begin position="110"/>
        <end position="128"/>
    </location>
</feature>
<evidence type="ECO:0000256" key="6">
    <source>
        <dbReference type="ARBA" id="ARBA00023136"/>
    </source>
</evidence>
<feature type="transmembrane region" description="Helical" evidence="7">
    <location>
        <begin position="140"/>
        <end position="162"/>
    </location>
</feature>